<dbReference type="RefSeq" id="WP_046630604.1">
    <property type="nucleotide sequence ID" value="NZ_CCRK01000001.1"/>
</dbReference>
<feature type="domain" description="Transposase IS110-like N-terminal" evidence="2">
    <location>
        <begin position="7"/>
        <end position="147"/>
    </location>
</feature>
<dbReference type="PANTHER" id="PTHR33055">
    <property type="entry name" value="TRANSPOSASE FOR INSERTION SEQUENCE ELEMENT IS1111A"/>
    <property type="match status" value="1"/>
</dbReference>
<keyword evidence="1" id="KW-0175">Coiled coil</keyword>
<reference evidence="4 5" key="1">
    <citation type="submission" date="2014-08" db="EMBL/GenBank/DDBJ databases">
        <authorList>
            <person name="Chen Y.-H."/>
        </authorList>
    </citation>
    <scope>NUCLEOTIDE SEQUENCE [LARGE SCALE GENOMIC DNA]</scope>
</reference>
<evidence type="ECO:0000259" key="3">
    <source>
        <dbReference type="Pfam" id="PF02371"/>
    </source>
</evidence>
<protein>
    <submittedName>
        <fullName evidence="4">Transposase IS116/IS110/IS902 family protein</fullName>
    </submittedName>
</protein>
<dbReference type="EMBL" id="CCRK01000001">
    <property type="protein sequence ID" value="CDZ44268.1"/>
    <property type="molecule type" value="Genomic_DNA"/>
</dbReference>
<dbReference type="NCBIfam" id="NF033542">
    <property type="entry name" value="transpos_IS110"/>
    <property type="match status" value="1"/>
</dbReference>
<dbReference type="GO" id="GO:0004803">
    <property type="term" value="F:transposase activity"/>
    <property type="evidence" value="ECO:0007669"/>
    <property type="project" value="InterPro"/>
</dbReference>
<proteinExistence type="predicted"/>
<name>A0A0T7GAP7_NEOGA</name>
<dbReference type="InterPro" id="IPR002525">
    <property type="entry name" value="Transp_IS110-like_N"/>
</dbReference>
<evidence type="ECO:0000259" key="2">
    <source>
        <dbReference type="Pfam" id="PF01548"/>
    </source>
</evidence>
<dbReference type="GO" id="GO:0006313">
    <property type="term" value="P:DNA transposition"/>
    <property type="evidence" value="ECO:0007669"/>
    <property type="project" value="InterPro"/>
</dbReference>
<dbReference type="GO" id="GO:0003677">
    <property type="term" value="F:DNA binding"/>
    <property type="evidence" value="ECO:0007669"/>
    <property type="project" value="InterPro"/>
</dbReference>
<accession>A0A0T7GAP7</accession>
<organism evidence="4 5">
    <name type="scientific">Neorhizobium galegae bv. officinalis</name>
    <dbReference type="NCBI Taxonomy" id="323656"/>
    <lineage>
        <taxon>Bacteria</taxon>
        <taxon>Pseudomonadati</taxon>
        <taxon>Pseudomonadota</taxon>
        <taxon>Alphaproteobacteria</taxon>
        <taxon>Hyphomicrobiales</taxon>
        <taxon>Rhizobiaceae</taxon>
        <taxon>Rhizobium/Agrobacterium group</taxon>
        <taxon>Neorhizobium</taxon>
    </lineage>
</organism>
<evidence type="ECO:0000313" key="5">
    <source>
        <dbReference type="Proteomes" id="UP000039660"/>
    </source>
</evidence>
<dbReference type="Proteomes" id="UP000039660">
    <property type="component" value="Unassembled WGS sequence"/>
</dbReference>
<dbReference type="Pfam" id="PF01548">
    <property type="entry name" value="DEDD_Tnp_IS110"/>
    <property type="match status" value="1"/>
</dbReference>
<evidence type="ECO:0000256" key="1">
    <source>
        <dbReference type="SAM" id="Coils"/>
    </source>
</evidence>
<dbReference type="AlphaFoldDB" id="A0A0T7GAP7"/>
<gene>
    <name evidence="4" type="ORF">NGAL_HAMBI1189_02630</name>
</gene>
<dbReference type="PANTHER" id="PTHR33055:SF3">
    <property type="entry name" value="PUTATIVE TRANSPOSASE FOR IS117-RELATED"/>
    <property type="match status" value="1"/>
</dbReference>
<feature type="coiled-coil region" evidence="1">
    <location>
        <begin position="181"/>
        <end position="208"/>
    </location>
</feature>
<dbReference type="InterPro" id="IPR003346">
    <property type="entry name" value="Transposase_20"/>
</dbReference>
<dbReference type="Pfam" id="PF02371">
    <property type="entry name" value="Transposase_20"/>
    <property type="match status" value="1"/>
</dbReference>
<feature type="domain" description="Transposase IS116/IS110/IS902 C-terminal" evidence="3">
    <location>
        <begin position="213"/>
        <end position="293"/>
    </location>
</feature>
<dbReference type="InterPro" id="IPR047650">
    <property type="entry name" value="Transpos_IS110"/>
</dbReference>
<evidence type="ECO:0000313" key="4">
    <source>
        <dbReference type="EMBL" id="CDZ44268.1"/>
    </source>
</evidence>
<sequence>MRNITTIGLDIAKNVFQVHAEDANGNTVFNRKLRRVELAAFFGKLPPCTVAMEACGSANHWARTITARGHEVRLLPAQLVKAFIPRGKTDANDAIGISEAMKRKDIRFVPVKSAEQQGAAVVLRTRSLMVRQRVMAVNAVRSHLSEFGVIGPVGIANVGKLMAALDQLDESIIPPAARFALNEIREEITRLDDRIDRIDREIAAHAKRDEDIQRLLTIPAVGAITASTIKALVPDPAGFKSARHFAAWIGLTPKANSSGEKIRDGHISKMGNRELRSLLFLCSLSAIRVARRADTMLPWLKNLLKRRPVKVAAVALANKMARIVWALLTKGGTYNPALPDATHI</sequence>